<dbReference type="PANTHER" id="PTHR43877:SF2">
    <property type="entry name" value="AMINOALKYLPHOSPHONATE N-ACETYLTRANSFERASE-RELATED"/>
    <property type="match status" value="1"/>
</dbReference>
<evidence type="ECO:0000259" key="3">
    <source>
        <dbReference type="PROSITE" id="PS51186"/>
    </source>
</evidence>
<dbReference type="Gene3D" id="3.40.630.30">
    <property type="match status" value="1"/>
</dbReference>
<dbReference type="InterPro" id="IPR000182">
    <property type="entry name" value="GNAT_dom"/>
</dbReference>
<dbReference type="Proteomes" id="UP000228987">
    <property type="component" value="Unassembled WGS sequence"/>
</dbReference>
<comment type="caution">
    <text evidence="4">The sequence shown here is derived from an EMBL/GenBank/DDBJ whole genome shotgun (WGS) entry which is preliminary data.</text>
</comment>
<protein>
    <submittedName>
        <fullName evidence="4">GNAT family acetyltransferase</fullName>
    </submittedName>
</protein>
<gene>
    <name evidence="4" type="ORF">COA71_03370</name>
</gene>
<organism evidence="4 5">
    <name type="scientific">SAR86 cluster bacterium</name>
    <dbReference type="NCBI Taxonomy" id="2030880"/>
    <lineage>
        <taxon>Bacteria</taxon>
        <taxon>Pseudomonadati</taxon>
        <taxon>Pseudomonadota</taxon>
        <taxon>Gammaproteobacteria</taxon>
        <taxon>SAR86 cluster</taxon>
    </lineage>
</organism>
<name>A0A2A5CGD1_9GAMM</name>
<keyword evidence="1 4" id="KW-0808">Transferase</keyword>
<dbReference type="NCBIfam" id="NF002959">
    <property type="entry name" value="PRK03624.1"/>
    <property type="match status" value="1"/>
</dbReference>
<sequence>MEIRQFNNDDTQAVIALWQACGLLRPWNDPNKGIERKLAVQPELFLVGLTENKIIASVMAGYDGHRGSVYYLAVEPGQQKMGYGRKLMEATEELLTRLGCPKLNILVRSSNLEAIDFYLSLAYKQDEVISIGKRLIKDGSK</sequence>
<proteinExistence type="predicted"/>
<dbReference type="GO" id="GO:0016747">
    <property type="term" value="F:acyltransferase activity, transferring groups other than amino-acyl groups"/>
    <property type="evidence" value="ECO:0007669"/>
    <property type="project" value="InterPro"/>
</dbReference>
<dbReference type="InterPro" id="IPR050832">
    <property type="entry name" value="Bact_Acetyltransf"/>
</dbReference>
<dbReference type="Pfam" id="PF00583">
    <property type="entry name" value="Acetyltransf_1"/>
    <property type="match status" value="1"/>
</dbReference>
<evidence type="ECO:0000313" key="5">
    <source>
        <dbReference type="Proteomes" id="UP000228987"/>
    </source>
</evidence>
<reference evidence="5" key="1">
    <citation type="submission" date="2017-08" db="EMBL/GenBank/DDBJ databases">
        <title>A dynamic microbial community with high functional redundancy inhabits the cold, oxic subseafloor aquifer.</title>
        <authorList>
            <person name="Tully B.J."/>
            <person name="Wheat C.G."/>
            <person name="Glazer B.T."/>
            <person name="Huber J.A."/>
        </authorList>
    </citation>
    <scope>NUCLEOTIDE SEQUENCE [LARGE SCALE GENOMIC DNA]</scope>
</reference>
<dbReference type="PROSITE" id="PS51186">
    <property type="entry name" value="GNAT"/>
    <property type="match status" value="1"/>
</dbReference>
<dbReference type="PROSITE" id="PS51257">
    <property type="entry name" value="PROKAR_LIPOPROTEIN"/>
    <property type="match status" value="1"/>
</dbReference>
<dbReference type="EMBL" id="NVWI01000002">
    <property type="protein sequence ID" value="PCJ42565.1"/>
    <property type="molecule type" value="Genomic_DNA"/>
</dbReference>
<dbReference type="CDD" id="cd04301">
    <property type="entry name" value="NAT_SF"/>
    <property type="match status" value="1"/>
</dbReference>
<evidence type="ECO:0000256" key="2">
    <source>
        <dbReference type="ARBA" id="ARBA00023315"/>
    </source>
</evidence>
<keyword evidence="2" id="KW-0012">Acyltransferase</keyword>
<dbReference type="AlphaFoldDB" id="A0A2A5CGD1"/>
<dbReference type="InterPro" id="IPR016181">
    <property type="entry name" value="Acyl_CoA_acyltransferase"/>
</dbReference>
<dbReference type="SUPFAM" id="SSF55729">
    <property type="entry name" value="Acyl-CoA N-acyltransferases (Nat)"/>
    <property type="match status" value="1"/>
</dbReference>
<evidence type="ECO:0000313" key="4">
    <source>
        <dbReference type="EMBL" id="PCJ42565.1"/>
    </source>
</evidence>
<dbReference type="PANTHER" id="PTHR43877">
    <property type="entry name" value="AMINOALKYLPHOSPHONATE N-ACETYLTRANSFERASE-RELATED-RELATED"/>
    <property type="match status" value="1"/>
</dbReference>
<evidence type="ECO:0000256" key="1">
    <source>
        <dbReference type="ARBA" id="ARBA00022679"/>
    </source>
</evidence>
<feature type="domain" description="N-acetyltransferase" evidence="3">
    <location>
        <begin position="1"/>
        <end position="141"/>
    </location>
</feature>
<accession>A0A2A5CGD1</accession>